<dbReference type="AlphaFoldDB" id="A0AAW1IDT7"/>
<gene>
    <name evidence="1" type="ORF">QE152_g36194</name>
</gene>
<dbReference type="EMBL" id="JASPKY010000635">
    <property type="protein sequence ID" value="KAK9687528.1"/>
    <property type="molecule type" value="Genomic_DNA"/>
</dbReference>
<protein>
    <recommendedName>
        <fullName evidence="3">Transposase</fullName>
    </recommendedName>
</protein>
<sequence>MKDNDPKHTRKTMAWFRQNKVGAQCVTADNNLDTWEELTEVEIADNVLANNIEQNMEEEEDPEIDNTDTEFEPATILQAIIQAVETLSRFATFGNSDLNDLWAMCYPSKNV</sequence>
<accession>A0AAW1IDT7</accession>
<evidence type="ECO:0000313" key="2">
    <source>
        <dbReference type="Proteomes" id="UP001458880"/>
    </source>
</evidence>
<reference evidence="1 2" key="1">
    <citation type="journal article" date="2024" name="BMC Genomics">
        <title>De novo assembly and annotation of Popillia japonica's genome with initial clues to its potential as an invasive pest.</title>
        <authorList>
            <person name="Cucini C."/>
            <person name="Boschi S."/>
            <person name="Funari R."/>
            <person name="Cardaioli E."/>
            <person name="Iannotti N."/>
            <person name="Marturano G."/>
            <person name="Paoli F."/>
            <person name="Bruttini M."/>
            <person name="Carapelli A."/>
            <person name="Frati F."/>
            <person name="Nardi F."/>
        </authorList>
    </citation>
    <scope>NUCLEOTIDE SEQUENCE [LARGE SCALE GENOMIC DNA]</scope>
    <source>
        <strain evidence="1">DMR45628</strain>
    </source>
</reference>
<evidence type="ECO:0000313" key="1">
    <source>
        <dbReference type="EMBL" id="KAK9687528.1"/>
    </source>
</evidence>
<comment type="caution">
    <text evidence="1">The sequence shown here is derived from an EMBL/GenBank/DDBJ whole genome shotgun (WGS) entry which is preliminary data.</text>
</comment>
<proteinExistence type="predicted"/>
<keyword evidence="2" id="KW-1185">Reference proteome</keyword>
<evidence type="ECO:0008006" key="3">
    <source>
        <dbReference type="Google" id="ProtNLM"/>
    </source>
</evidence>
<name>A0AAW1IDT7_POPJA</name>
<dbReference type="Proteomes" id="UP001458880">
    <property type="component" value="Unassembled WGS sequence"/>
</dbReference>
<organism evidence="1 2">
    <name type="scientific">Popillia japonica</name>
    <name type="common">Japanese beetle</name>
    <dbReference type="NCBI Taxonomy" id="7064"/>
    <lineage>
        <taxon>Eukaryota</taxon>
        <taxon>Metazoa</taxon>
        <taxon>Ecdysozoa</taxon>
        <taxon>Arthropoda</taxon>
        <taxon>Hexapoda</taxon>
        <taxon>Insecta</taxon>
        <taxon>Pterygota</taxon>
        <taxon>Neoptera</taxon>
        <taxon>Endopterygota</taxon>
        <taxon>Coleoptera</taxon>
        <taxon>Polyphaga</taxon>
        <taxon>Scarabaeiformia</taxon>
        <taxon>Scarabaeidae</taxon>
        <taxon>Rutelinae</taxon>
        <taxon>Popillia</taxon>
    </lineage>
</organism>